<dbReference type="Proteomes" id="UP001492380">
    <property type="component" value="Unassembled WGS sequence"/>
</dbReference>
<evidence type="ECO:0000313" key="3">
    <source>
        <dbReference type="EMBL" id="KAK8240366.1"/>
    </source>
</evidence>
<dbReference type="PANTHER" id="PTHR12674:SF2">
    <property type="entry name" value="PREFOLDIN SUBUNIT 5"/>
    <property type="match status" value="1"/>
</dbReference>
<dbReference type="InterPro" id="IPR011599">
    <property type="entry name" value="PFD_alpha_archaea"/>
</dbReference>
<dbReference type="PANTHER" id="PTHR12674">
    <property type="entry name" value="PREFOLDIN SUBUNIT 5"/>
    <property type="match status" value="1"/>
</dbReference>
<feature type="coiled-coil region" evidence="2">
    <location>
        <begin position="122"/>
        <end position="149"/>
    </location>
</feature>
<keyword evidence="4" id="KW-1185">Reference proteome</keyword>
<dbReference type="NCBIfam" id="TIGR00293">
    <property type="entry name" value="prefoldin subunit alpha"/>
    <property type="match status" value="1"/>
</dbReference>
<name>A0ABR1YWY9_9PEZI</name>
<proteinExistence type="inferred from homology"/>
<organism evidence="3 4">
    <name type="scientific">Phyllosticta capitalensis</name>
    <dbReference type="NCBI Taxonomy" id="121624"/>
    <lineage>
        <taxon>Eukaryota</taxon>
        <taxon>Fungi</taxon>
        <taxon>Dikarya</taxon>
        <taxon>Ascomycota</taxon>
        <taxon>Pezizomycotina</taxon>
        <taxon>Dothideomycetes</taxon>
        <taxon>Dothideomycetes incertae sedis</taxon>
        <taxon>Botryosphaeriales</taxon>
        <taxon>Phyllostictaceae</taxon>
        <taxon>Phyllosticta</taxon>
    </lineage>
</organism>
<comment type="similarity">
    <text evidence="1">Belongs to the prefoldin subunit alpha family.</text>
</comment>
<evidence type="ECO:0000256" key="2">
    <source>
        <dbReference type="SAM" id="Coils"/>
    </source>
</evidence>
<sequence length="184" mass="19412">MASPNDKGGQTVDLAALSVQQLSQLKKQLDTELEHLTGSFQSLRGAQTRFRDCLKSINSGVSSGSTGTLLARNLTPALPINRPILVPLTSSLYVPGTLANLSSVIVDIGTGFYVEKSTADAAEFYDRKIKDLEKNLKDLETIVTGKSNNLRVIEDVLRQKVLAAQSQAGAQAAGQQAAAAAAAS</sequence>
<dbReference type="Gene3D" id="1.10.287.370">
    <property type="match status" value="1"/>
</dbReference>
<comment type="caution">
    <text evidence="3">The sequence shown here is derived from an EMBL/GenBank/DDBJ whole genome shotgun (WGS) entry which is preliminary data.</text>
</comment>
<evidence type="ECO:0000256" key="1">
    <source>
        <dbReference type="ARBA" id="ARBA00010048"/>
    </source>
</evidence>
<dbReference type="EMBL" id="JBBWRZ010000003">
    <property type="protein sequence ID" value="KAK8240366.1"/>
    <property type="molecule type" value="Genomic_DNA"/>
</dbReference>
<protein>
    <submittedName>
        <fullName evidence="3">Prefoldin</fullName>
    </submittedName>
</protein>
<keyword evidence="2" id="KW-0175">Coiled coil</keyword>
<reference evidence="3 4" key="1">
    <citation type="submission" date="2024-04" db="EMBL/GenBank/DDBJ databases">
        <title>Phyllosticta paracitricarpa is synonymous to the EU quarantine fungus P. citricarpa based on phylogenomic analyses.</title>
        <authorList>
            <consortium name="Lawrence Berkeley National Laboratory"/>
            <person name="Van Ingen-Buijs V.A."/>
            <person name="Van Westerhoven A.C."/>
            <person name="Haridas S."/>
            <person name="Skiadas P."/>
            <person name="Martin F."/>
            <person name="Groenewald J.Z."/>
            <person name="Crous P.W."/>
            <person name="Seidl M.F."/>
        </authorList>
    </citation>
    <scope>NUCLEOTIDE SEQUENCE [LARGE SCALE GENOMIC DNA]</scope>
    <source>
        <strain evidence="3 4">CBS 123374</strain>
    </source>
</reference>
<dbReference type="SUPFAM" id="SSF46579">
    <property type="entry name" value="Prefoldin"/>
    <property type="match status" value="1"/>
</dbReference>
<dbReference type="InterPro" id="IPR004127">
    <property type="entry name" value="Prefoldin_subunit_alpha"/>
</dbReference>
<evidence type="ECO:0000313" key="4">
    <source>
        <dbReference type="Proteomes" id="UP001492380"/>
    </source>
</evidence>
<accession>A0ABR1YWY9</accession>
<gene>
    <name evidence="3" type="ORF">HDK90DRAFT_508856</name>
</gene>
<dbReference type="CDD" id="cd23157">
    <property type="entry name" value="Prefoldin_5"/>
    <property type="match status" value="1"/>
</dbReference>
<dbReference type="InterPro" id="IPR009053">
    <property type="entry name" value="Prefoldin"/>
</dbReference>
<dbReference type="Pfam" id="PF02996">
    <property type="entry name" value="Prefoldin"/>
    <property type="match status" value="1"/>
</dbReference>